<gene>
    <name evidence="4" type="ORF">VM1G_09216</name>
</gene>
<proteinExistence type="predicted"/>
<protein>
    <recommendedName>
        <fullName evidence="3">C2H2-type domain-containing protein</fullName>
    </recommendedName>
</protein>
<evidence type="ECO:0000256" key="2">
    <source>
        <dbReference type="SAM" id="MobiDB-lite"/>
    </source>
</evidence>
<dbReference type="PANTHER" id="PTHR38166:SF1">
    <property type="entry name" value="C2H2-TYPE DOMAIN-CONTAINING PROTEIN"/>
    <property type="match status" value="1"/>
</dbReference>
<accession>A0A194WB87</accession>
<keyword evidence="1" id="KW-0862">Zinc</keyword>
<dbReference type="SMR" id="A0A194WB87"/>
<evidence type="ECO:0000313" key="4">
    <source>
        <dbReference type="EMBL" id="KUI73607.1"/>
    </source>
</evidence>
<dbReference type="GO" id="GO:0008270">
    <property type="term" value="F:zinc ion binding"/>
    <property type="evidence" value="ECO:0007669"/>
    <property type="project" value="UniProtKB-KW"/>
</dbReference>
<feature type="region of interest" description="Disordered" evidence="2">
    <location>
        <begin position="1"/>
        <end position="20"/>
    </location>
</feature>
<dbReference type="InterPro" id="IPR013087">
    <property type="entry name" value="Znf_C2H2_type"/>
</dbReference>
<dbReference type="EMBL" id="CM003108">
    <property type="protein sequence ID" value="KUI73607.1"/>
    <property type="molecule type" value="Genomic_DNA"/>
</dbReference>
<dbReference type="AlphaFoldDB" id="A0A194WB87"/>
<reference evidence="4" key="1">
    <citation type="submission" date="2014-12" db="EMBL/GenBank/DDBJ databases">
        <title>Genome Sequence of Valsa Canker Pathogens Uncovers a Specific Adaption of Colonization on Woody Bark.</title>
        <authorList>
            <person name="Yin Z."/>
            <person name="Liu H."/>
            <person name="Gao X."/>
            <person name="Li Z."/>
            <person name="Song N."/>
            <person name="Ke X."/>
            <person name="Dai Q."/>
            <person name="Wu Y."/>
            <person name="Sun Y."/>
            <person name="Xu J.-R."/>
            <person name="Kang Z.K."/>
            <person name="Wang L."/>
            <person name="Huang L."/>
        </authorList>
    </citation>
    <scope>NUCLEOTIDE SEQUENCE [LARGE SCALE GENOMIC DNA]</scope>
    <source>
        <strain evidence="4">03-8</strain>
    </source>
</reference>
<dbReference type="PROSITE" id="PS50157">
    <property type="entry name" value="ZINC_FINGER_C2H2_2"/>
    <property type="match status" value="1"/>
</dbReference>
<keyword evidence="5" id="KW-1185">Reference proteome</keyword>
<dbReference type="PANTHER" id="PTHR38166">
    <property type="entry name" value="C2H2-TYPE DOMAIN-CONTAINING PROTEIN-RELATED"/>
    <property type="match status" value="1"/>
</dbReference>
<organism evidence="4 5">
    <name type="scientific">Cytospora mali</name>
    <name type="common">Apple Valsa canker fungus</name>
    <name type="synonym">Valsa mali</name>
    <dbReference type="NCBI Taxonomy" id="578113"/>
    <lineage>
        <taxon>Eukaryota</taxon>
        <taxon>Fungi</taxon>
        <taxon>Dikarya</taxon>
        <taxon>Ascomycota</taxon>
        <taxon>Pezizomycotina</taxon>
        <taxon>Sordariomycetes</taxon>
        <taxon>Sordariomycetidae</taxon>
        <taxon>Diaporthales</taxon>
        <taxon>Cytosporaceae</taxon>
        <taxon>Cytospora</taxon>
    </lineage>
</organism>
<keyword evidence="1" id="KW-0863">Zinc-finger</keyword>
<feature type="domain" description="C2H2-type" evidence="3">
    <location>
        <begin position="73"/>
        <end position="93"/>
    </location>
</feature>
<dbReference type="Proteomes" id="UP000078559">
    <property type="component" value="Chromosome 11"/>
</dbReference>
<evidence type="ECO:0000313" key="5">
    <source>
        <dbReference type="Proteomes" id="UP000078559"/>
    </source>
</evidence>
<name>A0A194WB87_CYTMA</name>
<keyword evidence="1" id="KW-0479">Metal-binding</keyword>
<evidence type="ECO:0000256" key="1">
    <source>
        <dbReference type="PROSITE-ProRule" id="PRU00042"/>
    </source>
</evidence>
<sequence>MPAQQPQLTEEPSINEVQSPAVAQSTTPLLRLKCPYYACNPQRYASHPYCQSAWPTARDVKDHVCRQHSTPKFRCNRCMENFDDNTALVLHQRAPEPCPWREWAVPEGIDDELKEKLRRGGAGDEVEKWRKMFRIIFPGTVDLPDPVVYENAYLTVIDPTLGSELLQGSQNGQREAPQNHPNL</sequence>
<evidence type="ECO:0000259" key="3">
    <source>
        <dbReference type="PROSITE" id="PS50157"/>
    </source>
</evidence>